<name>A0A2S9XZK5_9BACT</name>
<proteinExistence type="predicted"/>
<evidence type="ECO:0000313" key="2">
    <source>
        <dbReference type="EMBL" id="PRP98285.1"/>
    </source>
</evidence>
<feature type="region of interest" description="Disordered" evidence="1">
    <location>
        <begin position="137"/>
        <end position="203"/>
    </location>
</feature>
<dbReference type="AlphaFoldDB" id="A0A2S9XZK5"/>
<organism evidence="2 3">
    <name type="scientific">Enhygromyxa salina</name>
    <dbReference type="NCBI Taxonomy" id="215803"/>
    <lineage>
        <taxon>Bacteria</taxon>
        <taxon>Pseudomonadati</taxon>
        <taxon>Myxococcota</taxon>
        <taxon>Polyangia</taxon>
        <taxon>Nannocystales</taxon>
        <taxon>Nannocystaceae</taxon>
        <taxon>Enhygromyxa</taxon>
    </lineage>
</organism>
<sequence>MRARIASPADVRLASPHRPASPAPGSDLGRSLSAVLRLLGAGLMLLALLVPRAEAEAAAPSAEYLPYGQGVHGEGGACGESQQEELVDCGASLHEMLDEPLAIALLRALDVRMTEKACNDLLADIWAQQSCQAEGRDCGKMNSAAPAPPAPKLASSSSSARSSWATIGLAGDDARSPGFNTQLRGPSSRDLQPPVPPPRLLGH</sequence>
<reference evidence="2 3" key="1">
    <citation type="submission" date="2018-03" db="EMBL/GenBank/DDBJ databases">
        <title>Draft Genome Sequences of the Obligatory Marine Myxobacteria Enhygromyxa salina SWB005.</title>
        <authorList>
            <person name="Poehlein A."/>
            <person name="Moghaddam J.A."/>
            <person name="Harms H."/>
            <person name="Alanjari M."/>
            <person name="Koenig G.M."/>
            <person name="Daniel R."/>
            <person name="Schaeberle T.F."/>
        </authorList>
    </citation>
    <scope>NUCLEOTIDE SEQUENCE [LARGE SCALE GENOMIC DNA]</scope>
    <source>
        <strain evidence="2 3">SWB005</strain>
    </source>
</reference>
<evidence type="ECO:0000256" key="1">
    <source>
        <dbReference type="SAM" id="MobiDB-lite"/>
    </source>
</evidence>
<feature type="compositionally biased region" description="Pro residues" evidence="1">
    <location>
        <begin position="193"/>
        <end position="203"/>
    </location>
</feature>
<comment type="caution">
    <text evidence="2">The sequence shown here is derived from an EMBL/GenBank/DDBJ whole genome shotgun (WGS) entry which is preliminary data.</text>
</comment>
<dbReference type="Proteomes" id="UP000237968">
    <property type="component" value="Unassembled WGS sequence"/>
</dbReference>
<feature type="compositionally biased region" description="Low complexity" evidence="1">
    <location>
        <begin position="152"/>
        <end position="165"/>
    </location>
</feature>
<keyword evidence="3" id="KW-1185">Reference proteome</keyword>
<evidence type="ECO:0000313" key="3">
    <source>
        <dbReference type="Proteomes" id="UP000237968"/>
    </source>
</evidence>
<protein>
    <submittedName>
        <fullName evidence="2">Uncharacterized protein</fullName>
    </submittedName>
</protein>
<gene>
    <name evidence="2" type="ORF">ENSA5_30180</name>
</gene>
<dbReference type="EMBL" id="PVNK01000146">
    <property type="protein sequence ID" value="PRP98285.1"/>
    <property type="molecule type" value="Genomic_DNA"/>
</dbReference>
<accession>A0A2S9XZK5</accession>
<feature type="region of interest" description="Disordered" evidence="1">
    <location>
        <begin position="1"/>
        <end position="27"/>
    </location>
</feature>